<dbReference type="InterPro" id="IPR050483">
    <property type="entry name" value="CoA-transferase_III_domain"/>
</dbReference>
<dbReference type="GO" id="GO:0008410">
    <property type="term" value="F:CoA-transferase activity"/>
    <property type="evidence" value="ECO:0007669"/>
    <property type="project" value="TreeGrafter"/>
</dbReference>
<evidence type="ECO:0000313" key="2">
    <source>
        <dbReference type="EMBL" id="TDN84673.1"/>
    </source>
</evidence>
<dbReference type="Gene3D" id="3.40.50.10540">
    <property type="entry name" value="Crotonobetainyl-coa:carnitine coa-transferase, domain 1"/>
    <property type="match status" value="1"/>
</dbReference>
<dbReference type="Pfam" id="PF02515">
    <property type="entry name" value="CoA_transf_3"/>
    <property type="match status" value="1"/>
</dbReference>
<dbReference type="AlphaFoldDB" id="A0A4R6FSG5"/>
<dbReference type="Proteomes" id="UP000295493">
    <property type="component" value="Unassembled WGS sequence"/>
</dbReference>
<dbReference type="Gene3D" id="3.30.1540.10">
    <property type="entry name" value="formyl-coa transferase, domain 3"/>
    <property type="match status" value="1"/>
</dbReference>
<keyword evidence="3" id="KW-1185">Reference proteome</keyword>
<keyword evidence="1 2" id="KW-0808">Transferase</keyword>
<dbReference type="InterPro" id="IPR023606">
    <property type="entry name" value="CoA-Trfase_III_dom_1_sf"/>
</dbReference>
<dbReference type="SUPFAM" id="SSF89796">
    <property type="entry name" value="CoA-transferase family III (CaiB/BaiF)"/>
    <property type="match status" value="1"/>
</dbReference>
<dbReference type="RefSeq" id="WP_162848794.1">
    <property type="nucleotide sequence ID" value="NZ_BMLU01000003.1"/>
</dbReference>
<accession>A0A4R6FSG5</accession>
<protein>
    <submittedName>
        <fullName evidence="2">Crotonobetainyl-CoA:carnitine CoA-transferase CaiB-like acyl-CoA transferase</fullName>
    </submittedName>
</protein>
<reference evidence="2 3" key="1">
    <citation type="submission" date="2019-03" db="EMBL/GenBank/DDBJ databases">
        <title>Genomic Encyclopedia of Type Strains, Phase IV (KMG-IV): sequencing the most valuable type-strain genomes for metagenomic binning, comparative biology and taxonomic classification.</title>
        <authorList>
            <person name="Goeker M."/>
        </authorList>
    </citation>
    <scope>NUCLEOTIDE SEQUENCE [LARGE SCALE GENOMIC DNA]</scope>
    <source>
        <strain evidence="2 3">DSM 25059</strain>
    </source>
</reference>
<organism evidence="2 3">
    <name type="scientific">Stakelama pacifica</name>
    <dbReference type="NCBI Taxonomy" id="517720"/>
    <lineage>
        <taxon>Bacteria</taxon>
        <taxon>Pseudomonadati</taxon>
        <taxon>Pseudomonadota</taxon>
        <taxon>Alphaproteobacteria</taxon>
        <taxon>Sphingomonadales</taxon>
        <taxon>Sphingomonadaceae</taxon>
        <taxon>Stakelama</taxon>
    </lineage>
</organism>
<dbReference type="InterPro" id="IPR003673">
    <property type="entry name" value="CoA-Trfase_fam_III"/>
</dbReference>
<gene>
    <name evidence="2" type="ORF">EV664_103320</name>
</gene>
<name>A0A4R6FSG5_9SPHN</name>
<dbReference type="PANTHER" id="PTHR48207">
    <property type="entry name" value="SUCCINATE--HYDROXYMETHYLGLUTARATE COA-TRANSFERASE"/>
    <property type="match status" value="1"/>
</dbReference>
<sequence length="399" mass="43420">MLKLLRGVRVLDLTTVVLGPYATQIIGDFGADVIKVEPPTGDVFRAVRPGRSERMGAGFLGCNRNKRSIVIDLRKPEGVEALMKLVETVDVVVHNMRPRSAAKLGFDFDACKARNPRIVYCYASGFGQDGPYRDEPAYDDTIQAVSGVAWLNADSEGTPRFMRTIVADKVGGLHLALAILAALNARDRAGAAAEAICIEAPMFESLVSFLMVEQLGGMSFDPPLGATGYERLNSPYRKPFATSDGYISIIPYTTAHWSRFLELVGEDALAADPIVTDPVQRSRNIDRLYAVIERAAAGRTTEQWISDLRACDIPCSRVNRLEDLFGNEHLREVGMFDVAPHPSEGDVRTVRSPFRQVGAPAEPDRPAPVRGGDSRDLLHEAGLDDEAIEALITAGAVQA</sequence>
<evidence type="ECO:0000313" key="3">
    <source>
        <dbReference type="Proteomes" id="UP000295493"/>
    </source>
</evidence>
<proteinExistence type="predicted"/>
<dbReference type="InterPro" id="IPR044855">
    <property type="entry name" value="CoA-Trfase_III_dom3_sf"/>
</dbReference>
<comment type="caution">
    <text evidence="2">The sequence shown here is derived from an EMBL/GenBank/DDBJ whole genome shotgun (WGS) entry which is preliminary data.</text>
</comment>
<dbReference type="PANTHER" id="PTHR48207:SF4">
    <property type="entry name" value="BLL6097 PROTEIN"/>
    <property type="match status" value="1"/>
</dbReference>
<dbReference type="EMBL" id="SNWD01000003">
    <property type="protein sequence ID" value="TDN84673.1"/>
    <property type="molecule type" value="Genomic_DNA"/>
</dbReference>
<evidence type="ECO:0000256" key="1">
    <source>
        <dbReference type="ARBA" id="ARBA00022679"/>
    </source>
</evidence>